<dbReference type="EMBL" id="KZ825907">
    <property type="protein sequence ID" value="PYH92787.1"/>
    <property type="molecule type" value="Genomic_DNA"/>
</dbReference>
<dbReference type="Proteomes" id="UP000247810">
    <property type="component" value="Unassembled WGS sequence"/>
</dbReference>
<reference evidence="1 2" key="1">
    <citation type="submission" date="2018-02" db="EMBL/GenBank/DDBJ databases">
        <title>The genomes of Aspergillus section Nigri reveals drivers in fungal speciation.</title>
        <authorList>
            <consortium name="DOE Joint Genome Institute"/>
            <person name="Vesth T.C."/>
            <person name="Nybo J."/>
            <person name="Theobald S."/>
            <person name="Brandl J."/>
            <person name="Frisvad J.C."/>
            <person name="Nielsen K.F."/>
            <person name="Lyhne E.K."/>
            <person name="Kogle M.E."/>
            <person name="Kuo A."/>
            <person name="Riley R."/>
            <person name="Clum A."/>
            <person name="Nolan M."/>
            <person name="Lipzen A."/>
            <person name="Salamov A."/>
            <person name="Henrissat B."/>
            <person name="Wiebenga A."/>
            <person name="De vries R.P."/>
            <person name="Grigoriev I.V."/>
            <person name="Mortensen U.H."/>
            <person name="Andersen M.R."/>
            <person name="Baker S.E."/>
        </authorList>
    </citation>
    <scope>NUCLEOTIDE SEQUENCE [LARGE SCALE GENOMIC DNA]</scope>
    <source>
        <strain evidence="1 2">CBS 707.79</strain>
    </source>
</reference>
<protein>
    <submittedName>
        <fullName evidence="1">Uncharacterized protein</fullName>
    </submittedName>
</protein>
<dbReference type="AlphaFoldDB" id="A0A319DF12"/>
<organism evidence="1 2">
    <name type="scientific">Aspergillus ellipticus CBS 707.79</name>
    <dbReference type="NCBI Taxonomy" id="1448320"/>
    <lineage>
        <taxon>Eukaryota</taxon>
        <taxon>Fungi</taxon>
        <taxon>Dikarya</taxon>
        <taxon>Ascomycota</taxon>
        <taxon>Pezizomycotina</taxon>
        <taxon>Eurotiomycetes</taxon>
        <taxon>Eurotiomycetidae</taxon>
        <taxon>Eurotiales</taxon>
        <taxon>Aspergillaceae</taxon>
        <taxon>Aspergillus</taxon>
        <taxon>Aspergillus subgen. Circumdati</taxon>
    </lineage>
</organism>
<accession>A0A319DF12</accession>
<sequence>MSSNYIGVAIRYSKEGTSLISLLLPVPDQKHPTVEANKFLRGMQIVEAIRKNYEDHWDVIHRTSSSLDKYTIIRIENLTRAVSFCNLYHQLWGYANNLALCWDYMLILAAFPIRGIINVVEISNAAILCTTDPRRDLELAGGTGNDQVVQVCVVDDSTRKLIFDIAALPYARITKLEDEIQQDDGGNPPGVVHRWAKAHQRAWDHIDAETVIFGPALHHPD</sequence>
<dbReference type="VEuPathDB" id="FungiDB:BO71DRAFT_431582"/>
<name>A0A319DF12_9EURO</name>
<proteinExistence type="predicted"/>
<evidence type="ECO:0000313" key="1">
    <source>
        <dbReference type="EMBL" id="PYH92787.1"/>
    </source>
</evidence>
<gene>
    <name evidence="1" type="ORF">BO71DRAFT_431582</name>
</gene>
<keyword evidence="2" id="KW-1185">Reference proteome</keyword>
<evidence type="ECO:0000313" key="2">
    <source>
        <dbReference type="Proteomes" id="UP000247810"/>
    </source>
</evidence>